<evidence type="ECO:0000313" key="2">
    <source>
        <dbReference type="EMBL" id="GAA2916541.1"/>
    </source>
</evidence>
<keyword evidence="3" id="KW-1185">Reference proteome</keyword>
<accession>A0ABN3WIE3</accession>
<evidence type="ECO:0000313" key="3">
    <source>
        <dbReference type="Proteomes" id="UP001501102"/>
    </source>
</evidence>
<evidence type="ECO:0000256" key="1">
    <source>
        <dbReference type="SAM" id="MobiDB-lite"/>
    </source>
</evidence>
<sequence length="120" mass="12554">MPETCHQGAALGVGTFSNSAAVLPRRQVTTAVAEPTQPAPVANVRPVDSASATGRDARPQGALWTTARAKSPRDPGAVRWAQTLRPPADRPPAVTFAGFPPNAAAFARVQRSAACWSMRP</sequence>
<dbReference type="EMBL" id="BAAAXZ010000038">
    <property type="protein sequence ID" value="GAA2916541.1"/>
    <property type="molecule type" value="Genomic_DNA"/>
</dbReference>
<feature type="region of interest" description="Disordered" evidence="1">
    <location>
        <begin position="36"/>
        <end position="76"/>
    </location>
</feature>
<gene>
    <name evidence="2" type="ORF">GCM10020221_10580</name>
</gene>
<organism evidence="2 3">
    <name type="scientific">Streptomyces thioluteus</name>
    <dbReference type="NCBI Taxonomy" id="66431"/>
    <lineage>
        <taxon>Bacteria</taxon>
        <taxon>Bacillati</taxon>
        <taxon>Actinomycetota</taxon>
        <taxon>Actinomycetes</taxon>
        <taxon>Kitasatosporales</taxon>
        <taxon>Streptomycetaceae</taxon>
        <taxon>Streptomyces</taxon>
    </lineage>
</organism>
<name>A0ABN3WIE3_STRTU</name>
<proteinExistence type="predicted"/>
<comment type="caution">
    <text evidence="2">The sequence shown here is derived from an EMBL/GenBank/DDBJ whole genome shotgun (WGS) entry which is preliminary data.</text>
</comment>
<reference evidence="2 3" key="1">
    <citation type="journal article" date="2019" name="Int. J. Syst. Evol. Microbiol.">
        <title>The Global Catalogue of Microorganisms (GCM) 10K type strain sequencing project: providing services to taxonomists for standard genome sequencing and annotation.</title>
        <authorList>
            <consortium name="The Broad Institute Genomics Platform"/>
            <consortium name="The Broad Institute Genome Sequencing Center for Infectious Disease"/>
            <person name="Wu L."/>
            <person name="Ma J."/>
        </authorList>
    </citation>
    <scope>NUCLEOTIDE SEQUENCE [LARGE SCALE GENOMIC DNA]</scope>
    <source>
        <strain evidence="2 3">JCM 4087</strain>
    </source>
</reference>
<protein>
    <submittedName>
        <fullName evidence="2">Uncharacterized protein</fullName>
    </submittedName>
</protein>
<dbReference type="Proteomes" id="UP001501102">
    <property type="component" value="Unassembled WGS sequence"/>
</dbReference>